<dbReference type="Pfam" id="PF13149">
    <property type="entry name" value="Mfa_like_1"/>
    <property type="match status" value="1"/>
</dbReference>
<dbReference type="Pfam" id="PF13306">
    <property type="entry name" value="LRR_5"/>
    <property type="match status" value="1"/>
</dbReference>
<protein>
    <submittedName>
        <fullName evidence="2">Fimbrillin family protein</fullName>
    </submittedName>
</protein>
<reference evidence="2" key="1">
    <citation type="submission" date="2022-07" db="EMBL/GenBank/DDBJ databases">
        <title>Prevotella copri.</title>
        <authorList>
            <person name="Yang C."/>
        </authorList>
    </citation>
    <scope>NUCLEOTIDE SEQUENCE</scope>
    <source>
        <strain evidence="2">HF2107</strain>
    </source>
</reference>
<dbReference type="PROSITE" id="PS51257">
    <property type="entry name" value="PROKAR_LIPOPROTEIN"/>
    <property type="match status" value="1"/>
</dbReference>
<evidence type="ECO:0000313" key="2">
    <source>
        <dbReference type="EMBL" id="MCP9565699.1"/>
    </source>
</evidence>
<proteinExistence type="predicted"/>
<accession>A0AAW5IMF3</accession>
<feature type="chain" id="PRO_5043733765" evidence="1">
    <location>
        <begin position="21"/>
        <end position="525"/>
    </location>
</feature>
<keyword evidence="1" id="KW-0732">Signal</keyword>
<dbReference type="Gene3D" id="2.60.40.2620">
    <property type="entry name" value="Fimbrillin-like"/>
    <property type="match status" value="1"/>
</dbReference>
<dbReference type="CDD" id="cd13121">
    <property type="entry name" value="BF2867_like_C"/>
    <property type="match status" value="1"/>
</dbReference>
<gene>
    <name evidence="2" type="ORF">NNC64_14300</name>
</gene>
<dbReference type="InterPro" id="IPR025049">
    <property type="entry name" value="Mfa-like_1"/>
</dbReference>
<dbReference type="InterPro" id="IPR042278">
    <property type="entry name" value="Mfa-like_1_N"/>
</dbReference>
<dbReference type="AlphaFoldDB" id="A0AAW5IMF3"/>
<dbReference type="InterPro" id="IPR026906">
    <property type="entry name" value="LRR_5"/>
</dbReference>
<dbReference type="EMBL" id="JANDWZ010000046">
    <property type="protein sequence ID" value="MCP9565699.1"/>
    <property type="molecule type" value="Genomic_DNA"/>
</dbReference>
<dbReference type="RefSeq" id="WP_254953880.1">
    <property type="nucleotide sequence ID" value="NZ_JANDWY010000043.1"/>
</dbReference>
<dbReference type="Proteomes" id="UP001205531">
    <property type="component" value="Unassembled WGS sequence"/>
</dbReference>
<dbReference type="Gene3D" id="2.60.40.2630">
    <property type="match status" value="1"/>
</dbReference>
<sequence>MKISKYLGTFALLAMLAACSTEDEQVRFAGDEVKVNATIGGESVFTRSNPIGSTEEQSAFQDFDQIGISVNGGAAHKYEMKNGVWGVAESEVPIKWESEATDFKAFYPYSYNNVNNSFDNGQICTEQNTKEGLALSDYMIANNTYTNIPEDRQLDLTFVRQTARVVIDIENSTFMNEFDQPYVAEINIYSQLQLPATQGADVSAIKAYKVDDSNPKSSWVALVAPNAEDANKDFICISVQENGTGTPKAYSIKGIPNLESGMSYTYKLKIGKDKAIIDNVTVTDWKEGTAVPGGEASLVTEESVRESVAKQLENGNDVELTLPSNASLGLFEAIKTALKDKGVPKSSVDITLKGVMRIPQKAFGNLPEGVAPWFKVVRLPDATIIEDDAFQGSTLTEIYAPKVEEINSRAFYLCNQLEIVDMRKASRIKYSAFQECNLLERVRFGALSSAGLLYIEHGIGGIFESCQTHFIDLTLSSRQSMMQLRSTENETYEWVPAGESYWGTEDYERTTFLGYTFHKIICADD</sequence>
<feature type="signal peptide" evidence="1">
    <location>
        <begin position="1"/>
        <end position="20"/>
    </location>
</feature>
<dbReference type="InterPro" id="IPR032675">
    <property type="entry name" value="LRR_dom_sf"/>
</dbReference>
<organism evidence="2 3">
    <name type="scientific">Segatella copri</name>
    <dbReference type="NCBI Taxonomy" id="165179"/>
    <lineage>
        <taxon>Bacteria</taxon>
        <taxon>Pseudomonadati</taxon>
        <taxon>Bacteroidota</taxon>
        <taxon>Bacteroidia</taxon>
        <taxon>Bacteroidales</taxon>
        <taxon>Prevotellaceae</taxon>
        <taxon>Segatella</taxon>
    </lineage>
</organism>
<evidence type="ECO:0000313" key="3">
    <source>
        <dbReference type="Proteomes" id="UP001205531"/>
    </source>
</evidence>
<evidence type="ECO:0000256" key="1">
    <source>
        <dbReference type="SAM" id="SignalP"/>
    </source>
</evidence>
<dbReference type="CDD" id="cd13120">
    <property type="entry name" value="BF2867_like_N"/>
    <property type="match status" value="1"/>
</dbReference>
<name>A0AAW5IMF3_9BACT</name>
<dbReference type="Gene3D" id="3.80.10.10">
    <property type="entry name" value="Ribonuclease Inhibitor"/>
    <property type="match status" value="1"/>
</dbReference>
<comment type="caution">
    <text evidence="2">The sequence shown here is derived from an EMBL/GenBank/DDBJ whole genome shotgun (WGS) entry which is preliminary data.</text>
</comment>